<feature type="signal peptide" evidence="1">
    <location>
        <begin position="1"/>
        <end position="22"/>
    </location>
</feature>
<proteinExistence type="predicted"/>
<evidence type="ECO:0000313" key="3">
    <source>
        <dbReference type="EMBL" id="SIN69591.1"/>
    </source>
</evidence>
<organism evidence="3 4">
    <name type="scientific">Chitinophaga niabensis</name>
    <dbReference type="NCBI Taxonomy" id="536979"/>
    <lineage>
        <taxon>Bacteria</taxon>
        <taxon>Pseudomonadati</taxon>
        <taxon>Bacteroidota</taxon>
        <taxon>Chitinophagia</taxon>
        <taxon>Chitinophagales</taxon>
        <taxon>Chitinophagaceae</taxon>
        <taxon>Chitinophaga</taxon>
    </lineage>
</organism>
<dbReference type="Gene3D" id="2.60.40.1120">
    <property type="entry name" value="Carboxypeptidase-like, regulatory domain"/>
    <property type="match status" value="1"/>
</dbReference>
<accession>A0A1N6DFL8</accession>
<keyword evidence="4" id="KW-1185">Reference proteome</keyword>
<evidence type="ECO:0000259" key="2">
    <source>
        <dbReference type="Pfam" id="PF14905"/>
    </source>
</evidence>
<protein>
    <submittedName>
        <fullName evidence="3">Outer membrane receptor proteins, mostly Fe transport</fullName>
    </submittedName>
</protein>
<sequence>MKKCLSLLLSILAFLCNPSGYAQNNHRIKGYVADSAKIAVKDANVILISDKDTLHTTTDQDGYFSFKKVKGGSFSLKVSSIGYHDFTGNYSLNQEIKHIQLKRDARMLKEVVIKGKPNPMRIMQDTIEYNAAAFQVLEGDNMADLLKQLPGLEVDDEYNVTTMGKRMYKLRVNGKDFFTSNVKDFIARLPAEIVAKIQVIDDYGDQANFTGIKIAEPIKLLNIVTKPGMNKGRFGNGGVNGGTNNQFGIGGNLNLWKDTRQSSGELSYNTSNNGAGTAQAMAGGISHADEINKNMRYGINYNLGRNRNAFANEQAIETLNPLGTFYQKNLSTGETWNNNHHFNTNFSYKSKKTFFDGNVMVSYNNSENMSSSVNNQWGVIKQDLENVNRSTNTSPSINAGINFSRILKNKKSSLSGNFGISSSSNHSDQYISTNTRYYDKVTELLVKDSLLNRNLFTDNNNQSFNFGFNYSLGLKKPKDTLARQSLNLSYNLSVGRNTSTVQTYVIDQLSKLPAFVDSLSTDYTSVSVNQTISLGYGYSSNKMRYNFGVSASPTMLSSDDLHLGQKIRSNTLNYSPRINLSKTISKSKTITLNYNGSNRNPNINQLQPVRNTENLQNIVIGNPNLRPSFSHNVNATYNYVAAKTGISLQTGLNFNLTQHEIVTNVVLIPDTLNSLKQETRFENTNGNYRLGSNYALSIPFKKNKYSISWSGGVETSNRAVFINNNKRFSKGINISQQLNTMFTSKKVSAGARVSYRFSSNNNVLNENPIVNVLGQVNGAVFYHTHNYLADLNGSLRFKYLTFNTRMNYSFSTNRGDRVSDNFKNVQRLALSLSAMGRIKKTYYIDIKTSKTINTGYALTNTNPFIVHASLSKRFLKDQSLSFSISANDLLNQGNNLERFISGSSIVDTRTNQATRVFTARLSYNISNFGGKGFRVDPD</sequence>
<reference evidence="4" key="1">
    <citation type="submission" date="2016-11" db="EMBL/GenBank/DDBJ databases">
        <authorList>
            <person name="Varghese N."/>
            <person name="Submissions S."/>
        </authorList>
    </citation>
    <scope>NUCLEOTIDE SEQUENCE [LARGE SCALE GENOMIC DNA]</scope>
    <source>
        <strain evidence="4">DSM 24787</strain>
    </source>
</reference>
<name>A0A1N6DFL8_9BACT</name>
<dbReference type="Proteomes" id="UP000185003">
    <property type="component" value="Unassembled WGS sequence"/>
</dbReference>
<feature type="domain" description="Outer membrane protein beta-barrel" evidence="2">
    <location>
        <begin position="407"/>
        <end position="771"/>
    </location>
</feature>
<dbReference type="EMBL" id="FSRA01000001">
    <property type="protein sequence ID" value="SIN69591.1"/>
    <property type="molecule type" value="Genomic_DNA"/>
</dbReference>
<dbReference type="AlphaFoldDB" id="A0A1N6DFL8"/>
<keyword evidence="1" id="KW-0732">Signal</keyword>
<evidence type="ECO:0000313" key="4">
    <source>
        <dbReference type="Proteomes" id="UP000185003"/>
    </source>
</evidence>
<dbReference type="InterPro" id="IPR008969">
    <property type="entry name" value="CarboxyPept-like_regulatory"/>
</dbReference>
<gene>
    <name evidence="3" type="ORF">SAMN04488055_0700</name>
</gene>
<keyword evidence="3" id="KW-0675">Receptor</keyword>
<dbReference type="SUPFAM" id="SSF49464">
    <property type="entry name" value="Carboxypeptidase regulatory domain-like"/>
    <property type="match status" value="1"/>
</dbReference>
<feature type="chain" id="PRO_5013382995" evidence="1">
    <location>
        <begin position="23"/>
        <end position="938"/>
    </location>
</feature>
<dbReference type="SUPFAM" id="SSF56935">
    <property type="entry name" value="Porins"/>
    <property type="match status" value="1"/>
</dbReference>
<dbReference type="Pfam" id="PF13715">
    <property type="entry name" value="CarbopepD_reg_2"/>
    <property type="match status" value="1"/>
</dbReference>
<dbReference type="InterPro" id="IPR041700">
    <property type="entry name" value="OMP_b-brl_3"/>
</dbReference>
<dbReference type="Pfam" id="PF14905">
    <property type="entry name" value="OMP_b-brl_3"/>
    <property type="match status" value="1"/>
</dbReference>
<evidence type="ECO:0000256" key="1">
    <source>
        <dbReference type="SAM" id="SignalP"/>
    </source>
</evidence>
<dbReference type="STRING" id="536979.SAMN04488055_0700"/>